<dbReference type="Proteomes" id="UP000092462">
    <property type="component" value="Unassembled WGS sequence"/>
</dbReference>
<dbReference type="PANTHER" id="PTHR47331">
    <property type="entry name" value="PHD-TYPE DOMAIN-CONTAINING PROTEIN"/>
    <property type="match status" value="1"/>
</dbReference>
<dbReference type="PANTHER" id="PTHR47331:SF1">
    <property type="entry name" value="GAG-LIKE PROTEIN"/>
    <property type="match status" value="1"/>
</dbReference>
<protein>
    <submittedName>
        <fullName evidence="1">Uncharacterized protein</fullName>
    </submittedName>
</protein>
<dbReference type="VEuPathDB" id="VectorBase:PPAPM1_009333"/>
<dbReference type="EMBL" id="AJVK01059674">
    <property type="status" value="NOT_ANNOTATED_CDS"/>
    <property type="molecule type" value="Genomic_DNA"/>
</dbReference>
<dbReference type="GO" id="GO:0003676">
    <property type="term" value="F:nucleic acid binding"/>
    <property type="evidence" value="ECO:0007669"/>
    <property type="project" value="InterPro"/>
</dbReference>
<dbReference type="VEuPathDB" id="VectorBase:PPAI007149"/>
<dbReference type="Gene3D" id="3.30.420.10">
    <property type="entry name" value="Ribonuclease H-like superfamily/Ribonuclease H"/>
    <property type="match status" value="1"/>
</dbReference>
<accession>A0A1B0GPH1</accession>
<keyword evidence="2" id="KW-1185">Reference proteome</keyword>
<evidence type="ECO:0000313" key="1">
    <source>
        <dbReference type="EnsemblMetazoa" id="PPAI007149-PA"/>
    </source>
</evidence>
<dbReference type="InterPro" id="IPR036397">
    <property type="entry name" value="RNaseH_sf"/>
</dbReference>
<dbReference type="SUPFAM" id="SSF53098">
    <property type="entry name" value="Ribonuclease H-like"/>
    <property type="match status" value="1"/>
</dbReference>
<sequence>MDFNSEGGIKTLGLQWHPSTDIFTFSTAFKDGAITKRAVLSNMSRIFDPLGLISPVTITAKILMQKLGGMALNGFVTTSTPNSISKSIQKTSQRTTLSKSRYFLFDEAHESCGDSHKIHPIHPEQMQEAVTLRDLLVANPWAVASSSEVRGPRLILPKIRNLHPFLDDRGLLRVGGRIERASTTYDHKHPLLLPSTHHFTDLVAREFHHKILHGGPHLLLSTMRMQFWPIHGMTVAKRIVRECVKFFRVNPRGVEQLMSNCPENRVCQFRVFTHTGIDFCGPFYLKPLTRKGASPKVYVCVYICLTPRAVHLEMVESLTTDAFIGSLKRFTARRGPQHIYCDNATNFVGASRELEDLKKLFFSEQHQNSVINAASDQGIRFHFIPPASPSFGGSWESYLRELSEALS</sequence>
<evidence type="ECO:0000313" key="2">
    <source>
        <dbReference type="Proteomes" id="UP000092462"/>
    </source>
</evidence>
<dbReference type="VEuPathDB" id="VectorBase:PPAPM1_008640"/>
<dbReference type="InterPro" id="IPR008042">
    <property type="entry name" value="Retrotrans_Pao"/>
</dbReference>
<dbReference type="EnsemblMetazoa" id="PPAI007149-RA">
    <property type="protein sequence ID" value="PPAI007149-PA"/>
    <property type="gene ID" value="PPAI007149"/>
</dbReference>
<dbReference type="AlphaFoldDB" id="A0A1B0GPH1"/>
<organism evidence="1 2">
    <name type="scientific">Phlebotomus papatasi</name>
    <name type="common">Sandfly</name>
    <dbReference type="NCBI Taxonomy" id="29031"/>
    <lineage>
        <taxon>Eukaryota</taxon>
        <taxon>Metazoa</taxon>
        <taxon>Ecdysozoa</taxon>
        <taxon>Arthropoda</taxon>
        <taxon>Hexapoda</taxon>
        <taxon>Insecta</taxon>
        <taxon>Pterygota</taxon>
        <taxon>Neoptera</taxon>
        <taxon>Endopterygota</taxon>
        <taxon>Diptera</taxon>
        <taxon>Nematocera</taxon>
        <taxon>Psychodoidea</taxon>
        <taxon>Psychodidae</taxon>
        <taxon>Phlebotomus</taxon>
        <taxon>Phlebotomus</taxon>
    </lineage>
</organism>
<name>A0A1B0GPH1_PHLPP</name>
<dbReference type="InterPro" id="IPR012337">
    <property type="entry name" value="RNaseH-like_sf"/>
</dbReference>
<dbReference type="Pfam" id="PF05380">
    <property type="entry name" value="Peptidase_A17"/>
    <property type="match status" value="1"/>
</dbReference>
<proteinExistence type="predicted"/>
<reference evidence="1" key="1">
    <citation type="submission" date="2022-08" db="UniProtKB">
        <authorList>
            <consortium name="EnsemblMetazoa"/>
        </authorList>
    </citation>
    <scope>IDENTIFICATION</scope>
    <source>
        <strain evidence="1">Israel</strain>
    </source>
</reference>